<dbReference type="Proteomes" id="UP000229916">
    <property type="component" value="Unassembled WGS sequence"/>
</dbReference>
<dbReference type="GO" id="GO:0003983">
    <property type="term" value="F:UTP:glucose-1-phosphate uridylyltransferase activity"/>
    <property type="evidence" value="ECO:0007669"/>
    <property type="project" value="UniProtKB-EC"/>
</dbReference>
<organism evidence="7 8">
    <name type="scientific">candidate division WWE3 bacterium CG06_land_8_20_14_3_00_42_16</name>
    <dbReference type="NCBI Taxonomy" id="1975083"/>
    <lineage>
        <taxon>Bacteria</taxon>
        <taxon>Katanobacteria</taxon>
    </lineage>
</organism>
<evidence type="ECO:0000256" key="4">
    <source>
        <dbReference type="ARBA" id="ARBA00022695"/>
    </source>
</evidence>
<comment type="similarity">
    <text evidence="1">Belongs to the UDPGP type 2 family.</text>
</comment>
<evidence type="ECO:0000313" key="8">
    <source>
        <dbReference type="Proteomes" id="UP000229916"/>
    </source>
</evidence>
<evidence type="ECO:0000256" key="2">
    <source>
        <dbReference type="ARBA" id="ARBA00012415"/>
    </source>
</evidence>
<dbReference type="PANTHER" id="PTHR43197">
    <property type="entry name" value="UTP--GLUCOSE-1-PHOSPHATE URIDYLYLTRANSFERASE"/>
    <property type="match status" value="1"/>
</dbReference>
<protein>
    <recommendedName>
        <fullName evidence="2">UTP--glucose-1-phosphate uridylyltransferase</fullName>
        <ecNumber evidence="2">2.7.7.9</ecNumber>
    </recommendedName>
</protein>
<dbReference type="SUPFAM" id="SSF53448">
    <property type="entry name" value="Nucleotide-diphospho-sugar transferases"/>
    <property type="match status" value="1"/>
</dbReference>
<proteinExistence type="inferred from homology"/>
<comment type="caution">
    <text evidence="7">The sequence shown here is derived from an EMBL/GenBank/DDBJ whole genome shotgun (WGS) entry which is preliminary data.</text>
</comment>
<comment type="catalytic activity">
    <reaction evidence="5">
        <text>alpha-D-glucose 1-phosphate + UTP + H(+) = UDP-alpha-D-glucose + diphosphate</text>
        <dbReference type="Rhea" id="RHEA:19889"/>
        <dbReference type="ChEBI" id="CHEBI:15378"/>
        <dbReference type="ChEBI" id="CHEBI:33019"/>
        <dbReference type="ChEBI" id="CHEBI:46398"/>
        <dbReference type="ChEBI" id="CHEBI:58601"/>
        <dbReference type="ChEBI" id="CHEBI:58885"/>
        <dbReference type="EC" id="2.7.7.9"/>
    </reaction>
</comment>
<keyword evidence="3 7" id="KW-0808">Transferase</keyword>
<dbReference type="InterPro" id="IPR005771">
    <property type="entry name" value="GalU_uridylyltTrfase_bac/arc"/>
</dbReference>
<feature type="domain" description="Nucleotidyl transferase" evidence="6">
    <location>
        <begin position="7"/>
        <end position="275"/>
    </location>
</feature>
<dbReference type="EMBL" id="PEWD01000067">
    <property type="protein sequence ID" value="PIU68574.1"/>
    <property type="molecule type" value="Genomic_DNA"/>
</dbReference>
<name>A0A2M7AMJ4_UNCKA</name>
<dbReference type="CDD" id="cd02541">
    <property type="entry name" value="UGPase_prokaryotic"/>
    <property type="match status" value="1"/>
</dbReference>
<reference evidence="8" key="1">
    <citation type="submission" date="2017-09" db="EMBL/GenBank/DDBJ databases">
        <title>Depth-based differentiation of microbial function through sediment-hosted aquifers and enrichment of novel symbionts in the deep terrestrial subsurface.</title>
        <authorList>
            <person name="Probst A.J."/>
            <person name="Ladd B."/>
            <person name="Jarett J.K."/>
            <person name="Geller-Mcgrath D.E."/>
            <person name="Sieber C.M.K."/>
            <person name="Emerson J.B."/>
            <person name="Anantharaman K."/>
            <person name="Thomas B.C."/>
            <person name="Malmstrom R."/>
            <person name="Stieglmeier M."/>
            <person name="Klingl A."/>
            <person name="Woyke T."/>
            <person name="Ryan C.M."/>
            <person name="Banfield J.F."/>
        </authorList>
    </citation>
    <scope>NUCLEOTIDE SEQUENCE [LARGE SCALE GENOMIC DNA]</scope>
</reference>
<dbReference type="InterPro" id="IPR005835">
    <property type="entry name" value="NTP_transferase_dom"/>
</dbReference>
<dbReference type="AlphaFoldDB" id="A0A2M7AMJ4"/>
<evidence type="ECO:0000259" key="6">
    <source>
        <dbReference type="Pfam" id="PF00483"/>
    </source>
</evidence>
<evidence type="ECO:0000256" key="1">
    <source>
        <dbReference type="ARBA" id="ARBA00006890"/>
    </source>
</evidence>
<dbReference type="Pfam" id="PF00483">
    <property type="entry name" value="NTP_transferase"/>
    <property type="match status" value="1"/>
</dbReference>
<gene>
    <name evidence="7" type="ORF">COS81_03530</name>
</gene>
<keyword evidence="4 7" id="KW-0548">Nucleotidyltransferase</keyword>
<dbReference type="PANTHER" id="PTHR43197:SF1">
    <property type="entry name" value="UTP--GLUCOSE-1-PHOSPHATE URIDYLYLTRANSFERASE"/>
    <property type="match status" value="1"/>
</dbReference>
<dbReference type="Gene3D" id="3.90.550.10">
    <property type="entry name" value="Spore Coat Polysaccharide Biosynthesis Protein SpsA, Chain A"/>
    <property type="match status" value="1"/>
</dbReference>
<sequence length="294" mass="32898">MAKKITKAVIALAGFGTRFLPATKAQPKEMLPIIDKPIVQYLVEEAVDSGITDIILVTRHGSRALEDHFDSSPELENLLEAQGKTKYLEMVRKISTMANFVYVGQKKHMPYGNATPILCAKPLIDNDEAFVYMYGDDLVKAEVPCTKQLIDIFEKTGCAAINAVQEMPEDVLYRYGIVKYKEHKEGGVPNQLEYFVEKPEPGKAPSKMASFGRFVFSYQIFDFLSPEAVGKGNELWVVDAITKLAKDHVVLAQPIEGKWLTTGDPLNYLKATVEYALDHPEIKGAFREYLKTIS</sequence>
<evidence type="ECO:0000313" key="7">
    <source>
        <dbReference type="EMBL" id="PIU68574.1"/>
    </source>
</evidence>
<dbReference type="EC" id="2.7.7.9" evidence="2"/>
<evidence type="ECO:0000256" key="3">
    <source>
        <dbReference type="ARBA" id="ARBA00022679"/>
    </source>
</evidence>
<evidence type="ECO:0000256" key="5">
    <source>
        <dbReference type="ARBA" id="ARBA00048128"/>
    </source>
</evidence>
<dbReference type="GO" id="GO:0006011">
    <property type="term" value="P:UDP-alpha-D-glucose metabolic process"/>
    <property type="evidence" value="ECO:0007669"/>
    <property type="project" value="InterPro"/>
</dbReference>
<dbReference type="InterPro" id="IPR029044">
    <property type="entry name" value="Nucleotide-diphossugar_trans"/>
</dbReference>
<accession>A0A2M7AMJ4</accession>